<feature type="region of interest" description="Disordered" evidence="1">
    <location>
        <begin position="133"/>
        <end position="167"/>
    </location>
</feature>
<evidence type="ECO:0000313" key="2">
    <source>
        <dbReference type="EMBL" id="CEP21389.1"/>
    </source>
</evidence>
<feature type="compositionally biased region" description="Polar residues" evidence="1">
    <location>
        <begin position="156"/>
        <end position="167"/>
    </location>
</feature>
<name>A0A0H5CBA8_CYBJN</name>
<feature type="compositionally biased region" description="Basic and acidic residues" evidence="1">
    <location>
        <begin position="133"/>
        <end position="152"/>
    </location>
</feature>
<organism evidence="2 3">
    <name type="scientific">Cyberlindnera jadinii (strain ATCC 18201 / CBS 1600 / BCRC 20928 / JCM 3617 / NBRC 0987 / NRRL Y-1542)</name>
    <name type="common">Torula yeast</name>
    <name type="synonym">Candida utilis</name>
    <dbReference type="NCBI Taxonomy" id="983966"/>
    <lineage>
        <taxon>Eukaryota</taxon>
        <taxon>Fungi</taxon>
        <taxon>Dikarya</taxon>
        <taxon>Ascomycota</taxon>
        <taxon>Saccharomycotina</taxon>
        <taxon>Saccharomycetes</taxon>
        <taxon>Phaffomycetales</taxon>
        <taxon>Phaffomycetaceae</taxon>
        <taxon>Cyberlindnera</taxon>
    </lineage>
</organism>
<dbReference type="AlphaFoldDB" id="A0A0H5CBA8"/>
<sequence length="204" mass="23641">MSAYTPPCNTPVEVPNELYHEDLQRERERVLPIEDCLGQPALMTTALSTGTGKTPRSQPPRRNIFASRMTTSAELDRVITKYVTEYRPWSANYGERASVWQEAYEQIRANYDKPHVVGSLKSVRDRWRVLSRQKDHNQRGTRRAVEAKRSELPQRCTANTDSGPTPTLTALEARTKRQLEIHNELQQLHRRQAELLEELRSLYQ</sequence>
<dbReference type="EMBL" id="CDQK01000002">
    <property type="protein sequence ID" value="CEP21389.1"/>
    <property type="molecule type" value="Genomic_DNA"/>
</dbReference>
<dbReference type="Proteomes" id="UP000038830">
    <property type="component" value="Unassembled WGS sequence"/>
</dbReference>
<protein>
    <submittedName>
        <fullName evidence="2">Uncharacterized protein</fullName>
    </submittedName>
</protein>
<gene>
    <name evidence="2" type="ORF">BN1211_1478</name>
</gene>
<reference evidence="3" key="1">
    <citation type="journal article" date="2015" name="J. Biotechnol.">
        <title>The structure of the Cyberlindnera jadinii genome and its relation to Candida utilis analyzed by the occurrence of single nucleotide polymorphisms.</title>
        <authorList>
            <person name="Rupp O."/>
            <person name="Brinkrolf K."/>
            <person name="Buerth C."/>
            <person name="Kunigo M."/>
            <person name="Schneider J."/>
            <person name="Jaenicke S."/>
            <person name="Goesmann A."/>
            <person name="Puehler A."/>
            <person name="Jaeger K.-E."/>
            <person name="Ernst J.F."/>
        </authorList>
    </citation>
    <scope>NUCLEOTIDE SEQUENCE [LARGE SCALE GENOMIC DNA]</scope>
    <source>
        <strain evidence="3">ATCC 18201 / CBS 1600 / BCRC 20928 / JCM 3617 / NBRC 0987 / NRRL Y-1542</strain>
    </source>
</reference>
<accession>A0A0H5CBA8</accession>
<evidence type="ECO:0000313" key="3">
    <source>
        <dbReference type="Proteomes" id="UP000038830"/>
    </source>
</evidence>
<proteinExistence type="predicted"/>
<evidence type="ECO:0000256" key="1">
    <source>
        <dbReference type="SAM" id="MobiDB-lite"/>
    </source>
</evidence>